<dbReference type="InterPro" id="IPR052159">
    <property type="entry name" value="Competence_DNA_uptake"/>
</dbReference>
<proteinExistence type="predicted"/>
<dbReference type="InterPro" id="IPR036866">
    <property type="entry name" value="RibonucZ/Hydroxyglut_hydro"/>
</dbReference>
<dbReference type="SUPFAM" id="SSF56281">
    <property type="entry name" value="Metallo-hydrolase/oxidoreductase"/>
    <property type="match status" value="1"/>
</dbReference>
<evidence type="ECO:0000313" key="3">
    <source>
        <dbReference type="EMBL" id="MBO1265790.1"/>
    </source>
</evidence>
<dbReference type="Gene3D" id="3.60.15.10">
    <property type="entry name" value="Ribonuclease Z/Hydroxyacylglutathione hydrolase-like"/>
    <property type="match status" value="1"/>
</dbReference>
<comment type="caution">
    <text evidence="3">The sequence shown here is derived from an EMBL/GenBank/DDBJ whole genome shotgun (WGS) entry which is preliminary data.</text>
</comment>
<gene>
    <name evidence="3" type="ORF">J3A84_12190</name>
</gene>
<keyword evidence="1" id="KW-1133">Transmembrane helix</keyword>
<evidence type="ECO:0000313" key="4">
    <source>
        <dbReference type="Proteomes" id="UP000664218"/>
    </source>
</evidence>
<dbReference type="InterPro" id="IPR035681">
    <property type="entry name" value="ComA-like_MBL"/>
</dbReference>
<organism evidence="3 4">
    <name type="scientific">Proteiniclasticum aestuarii</name>
    <dbReference type="NCBI Taxonomy" id="2817862"/>
    <lineage>
        <taxon>Bacteria</taxon>
        <taxon>Bacillati</taxon>
        <taxon>Bacillota</taxon>
        <taxon>Clostridia</taxon>
        <taxon>Eubacteriales</taxon>
        <taxon>Clostridiaceae</taxon>
        <taxon>Proteiniclasticum</taxon>
    </lineage>
</organism>
<evidence type="ECO:0000256" key="1">
    <source>
        <dbReference type="SAM" id="Phobius"/>
    </source>
</evidence>
<accession>A0A939HDY3</accession>
<reference evidence="3" key="1">
    <citation type="submission" date="2021-03" db="EMBL/GenBank/DDBJ databases">
        <title>Proteiniclasticum marinus sp. nov., isolated from tidal flat sediment.</title>
        <authorList>
            <person name="Namirimu T."/>
            <person name="Yang J.-A."/>
            <person name="Yang S.-H."/>
            <person name="Kim Y.-J."/>
            <person name="Kwon K.K."/>
        </authorList>
    </citation>
    <scope>NUCLEOTIDE SEQUENCE</scope>
    <source>
        <strain evidence="3">SCR006</strain>
    </source>
</reference>
<sequence>MRKRTYLPMILFIILLISLIGIYFVLDYGIVGVEKSSTVTRIQSVKVPVKVHYIDIGQGDSIFMEVSGKNILIDAGEQEHADTIIEYLKTYDVKKLDLVFLTHPHEDHIGGMGDVLSAFEIGEFYAPDKELVTKSFIRMTTALEDQQTPRKILKGGMEFKFGESITLEILSPNRDTYLNPNNYSPIMRLVVGSNAFLFSGDAEELIETEVLRTGKELKSDVLKAPHHGSRTSSSEAFLAKVEPTYIVVTSGLGNDHNLPSPEILERYEAIGAKTLLTEEMGSVVFAANGKEVIPLTN</sequence>
<dbReference type="EMBL" id="JAFNJU010000009">
    <property type="protein sequence ID" value="MBO1265790.1"/>
    <property type="molecule type" value="Genomic_DNA"/>
</dbReference>
<keyword evidence="4" id="KW-1185">Reference proteome</keyword>
<dbReference type="PANTHER" id="PTHR30619">
    <property type="entry name" value="DNA INTERNALIZATION/COMPETENCE PROTEIN COMEC/REC2"/>
    <property type="match status" value="1"/>
</dbReference>
<protein>
    <submittedName>
        <fullName evidence="3">MBL fold metallo-hydrolase</fullName>
    </submittedName>
</protein>
<dbReference type="PANTHER" id="PTHR30619:SF1">
    <property type="entry name" value="RECOMBINATION PROTEIN 2"/>
    <property type="match status" value="1"/>
</dbReference>
<dbReference type="AlphaFoldDB" id="A0A939HDY3"/>
<keyword evidence="1" id="KW-0812">Transmembrane</keyword>
<keyword evidence="1" id="KW-0472">Membrane</keyword>
<dbReference type="CDD" id="cd07731">
    <property type="entry name" value="ComA-like_MBL-fold"/>
    <property type="match status" value="1"/>
</dbReference>
<feature type="transmembrane region" description="Helical" evidence="1">
    <location>
        <begin position="7"/>
        <end position="26"/>
    </location>
</feature>
<dbReference type="Pfam" id="PF00753">
    <property type="entry name" value="Lactamase_B"/>
    <property type="match status" value="1"/>
</dbReference>
<evidence type="ECO:0000259" key="2">
    <source>
        <dbReference type="SMART" id="SM00849"/>
    </source>
</evidence>
<name>A0A939HDY3_9CLOT</name>
<dbReference type="Proteomes" id="UP000664218">
    <property type="component" value="Unassembled WGS sequence"/>
</dbReference>
<dbReference type="InterPro" id="IPR001279">
    <property type="entry name" value="Metallo-B-lactamas"/>
</dbReference>
<dbReference type="RefSeq" id="WP_207600310.1">
    <property type="nucleotide sequence ID" value="NZ_JAFNJU010000009.1"/>
</dbReference>
<feature type="domain" description="Metallo-beta-lactamase" evidence="2">
    <location>
        <begin position="58"/>
        <end position="252"/>
    </location>
</feature>
<dbReference type="SMART" id="SM00849">
    <property type="entry name" value="Lactamase_B"/>
    <property type="match status" value="1"/>
</dbReference>